<reference evidence="2 3" key="2">
    <citation type="submission" date="2022-06" db="EMBL/GenBank/DDBJ databases">
        <title>Genomic Encyclopedia of Type Strains, Phase I: the one thousand microbial genomes (KMG-I) project.</title>
        <authorList>
            <person name="Kyrpides N."/>
        </authorList>
    </citation>
    <scope>NUCLEOTIDE SEQUENCE [LARGE SCALE GENOMIC DNA]</scope>
    <source>
        <strain evidence="2 3">DSM 43889</strain>
    </source>
</reference>
<dbReference type="RefSeq" id="WP_051314346.1">
    <property type="nucleotide sequence ID" value="NZ_AUBJ02000001.1"/>
</dbReference>
<feature type="domain" description="Enoyl reductase (ER)" evidence="1">
    <location>
        <begin position="10"/>
        <end position="315"/>
    </location>
</feature>
<dbReference type="InterPro" id="IPR020843">
    <property type="entry name" value="ER"/>
</dbReference>
<gene>
    <name evidence="2" type="ORF">G443_001401</name>
</gene>
<evidence type="ECO:0000313" key="3">
    <source>
        <dbReference type="Proteomes" id="UP000791080"/>
    </source>
</evidence>
<keyword evidence="3" id="KW-1185">Reference proteome</keyword>
<dbReference type="SUPFAM" id="SSF51735">
    <property type="entry name" value="NAD(P)-binding Rossmann-fold domains"/>
    <property type="match status" value="1"/>
</dbReference>
<accession>A0ABT1JF77</accession>
<organism evidence="2 3">
    <name type="scientific">Actinoalloteichus caeruleus DSM 43889</name>
    <dbReference type="NCBI Taxonomy" id="1120930"/>
    <lineage>
        <taxon>Bacteria</taxon>
        <taxon>Bacillati</taxon>
        <taxon>Actinomycetota</taxon>
        <taxon>Actinomycetes</taxon>
        <taxon>Pseudonocardiales</taxon>
        <taxon>Pseudonocardiaceae</taxon>
        <taxon>Actinoalloteichus</taxon>
        <taxon>Actinoalloteichus cyanogriseus</taxon>
    </lineage>
</organism>
<dbReference type="InterPro" id="IPR013149">
    <property type="entry name" value="ADH-like_C"/>
</dbReference>
<dbReference type="InterPro" id="IPR052733">
    <property type="entry name" value="Chloroplast_QOR"/>
</dbReference>
<dbReference type="Proteomes" id="UP000791080">
    <property type="component" value="Unassembled WGS sequence"/>
</dbReference>
<evidence type="ECO:0000259" key="1">
    <source>
        <dbReference type="SMART" id="SM00829"/>
    </source>
</evidence>
<dbReference type="EMBL" id="AUBJ02000001">
    <property type="protein sequence ID" value="MCP2331131.1"/>
    <property type="molecule type" value="Genomic_DNA"/>
</dbReference>
<comment type="caution">
    <text evidence="2">The sequence shown here is derived from an EMBL/GenBank/DDBJ whole genome shotgun (WGS) entry which is preliminary data.</text>
</comment>
<protein>
    <submittedName>
        <fullName evidence="2">NADPH:quinone reductase</fullName>
    </submittedName>
</protein>
<sequence length="319" mass="32469">MRAAVLTGQGAPPRVAEVDAPSIGAPDEVLVRVLTSSLNRADLDVVAAARDGRPRPLGLDFAGLVVEAGSAVADLAPGDGVVGFLPPGAPDGPGAFAEYLVAPAHRLARRPVTLDFVQSGVLPLAGTAALLAVDVVVPPRRSRLVAPTRGPVLVVGGSGGVGTFAVQLANARGAAVVSTGQPQDRTLLHLLGAVEVLDYSADWPSEVRERYPEGVDGLVDLVSDADRFATLAELVRSGGRVASTRGGADVSALAERDVTAVNVVARSDRELLGRLGDCVDAGTLQPVIDRVISLSDLPSELGAAPRPHGCGKVAVTIGD</sequence>
<proteinExistence type="predicted"/>
<dbReference type="InterPro" id="IPR011032">
    <property type="entry name" value="GroES-like_sf"/>
</dbReference>
<dbReference type="InterPro" id="IPR036291">
    <property type="entry name" value="NAD(P)-bd_dom_sf"/>
</dbReference>
<dbReference type="Gene3D" id="3.90.180.10">
    <property type="entry name" value="Medium-chain alcohol dehydrogenases, catalytic domain"/>
    <property type="match status" value="1"/>
</dbReference>
<reference evidence="2 3" key="1">
    <citation type="submission" date="2013-07" db="EMBL/GenBank/DDBJ databases">
        <authorList>
            <consortium name="DOE Joint Genome Institute"/>
            <person name="Reeve W."/>
            <person name="Huntemann M."/>
            <person name="Han J."/>
            <person name="Chen A."/>
            <person name="Kyrpides N."/>
            <person name="Mavromatis K."/>
            <person name="Markowitz V."/>
            <person name="Palaniappan K."/>
            <person name="Ivanova N."/>
            <person name="Schaumberg A."/>
            <person name="Pati A."/>
            <person name="Liolios K."/>
            <person name="Nordberg H.P."/>
            <person name="Cantor M.N."/>
            <person name="Hua S.X."/>
            <person name="Woyke T."/>
        </authorList>
    </citation>
    <scope>NUCLEOTIDE SEQUENCE [LARGE SCALE GENOMIC DNA]</scope>
    <source>
        <strain evidence="2 3">DSM 43889</strain>
    </source>
</reference>
<dbReference type="Pfam" id="PF00107">
    <property type="entry name" value="ADH_zinc_N"/>
    <property type="match status" value="1"/>
</dbReference>
<dbReference type="SMART" id="SM00829">
    <property type="entry name" value="PKS_ER"/>
    <property type="match status" value="1"/>
</dbReference>
<dbReference type="SUPFAM" id="SSF50129">
    <property type="entry name" value="GroES-like"/>
    <property type="match status" value="1"/>
</dbReference>
<dbReference type="Gene3D" id="3.40.50.720">
    <property type="entry name" value="NAD(P)-binding Rossmann-like Domain"/>
    <property type="match status" value="1"/>
</dbReference>
<name>A0ABT1JF77_ACTCY</name>
<dbReference type="InterPro" id="IPR013154">
    <property type="entry name" value="ADH-like_N"/>
</dbReference>
<dbReference type="Pfam" id="PF08240">
    <property type="entry name" value="ADH_N"/>
    <property type="match status" value="1"/>
</dbReference>
<evidence type="ECO:0000313" key="2">
    <source>
        <dbReference type="EMBL" id="MCP2331131.1"/>
    </source>
</evidence>
<dbReference type="PANTHER" id="PTHR44013">
    <property type="entry name" value="ZINC-TYPE ALCOHOL DEHYDROGENASE-LIKE PROTEIN C16A3.02C"/>
    <property type="match status" value="1"/>
</dbReference>
<dbReference type="PANTHER" id="PTHR44013:SF1">
    <property type="entry name" value="ZINC-TYPE ALCOHOL DEHYDROGENASE-LIKE PROTEIN C16A3.02C"/>
    <property type="match status" value="1"/>
</dbReference>